<keyword evidence="2 6" id="KW-0328">Glycosyltransferase</keyword>
<gene>
    <name evidence="8" type="ORF">AMON00008_LOCUS16604</name>
</gene>
<organism evidence="8">
    <name type="scientific">Alexandrium monilatum</name>
    <dbReference type="NCBI Taxonomy" id="311494"/>
    <lineage>
        <taxon>Eukaryota</taxon>
        <taxon>Sar</taxon>
        <taxon>Alveolata</taxon>
        <taxon>Dinophyceae</taxon>
        <taxon>Gonyaulacales</taxon>
        <taxon>Pyrocystaceae</taxon>
        <taxon>Alexandrium</taxon>
    </lineage>
</organism>
<dbReference type="GO" id="GO:0106274">
    <property type="term" value="F:NAD+-protein-arginine ADP-ribosyltransferase activity"/>
    <property type="evidence" value="ECO:0007669"/>
    <property type="project" value="UniProtKB-EC"/>
</dbReference>
<comment type="catalytic activity">
    <reaction evidence="5 6">
        <text>L-arginyl-[protein] + NAD(+) = N(omega)-(ADP-D-ribosyl)-L-arginyl-[protein] + nicotinamide + H(+)</text>
        <dbReference type="Rhea" id="RHEA:19149"/>
        <dbReference type="Rhea" id="RHEA-COMP:10532"/>
        <dbReference type="Rhea" id="RHEA-COMP:15087"/>
        <dbReference type="ChEBI" id="CHEBI:15378"/>
        <dbReference type="ChEBI" id="CHEBI:17154"/>
        <dbReference type="ChEBI" id="CHEBI:29965"/>
        <dbReference type="ChEBI" id="CHEBI:57540"/>
        <dbReference type="ChEBI" id="CHEBI:142554"/>
        <dbReference type="EC" id="2.4.2.31"/>
    </reaction>
</comment>
<evidence type="ECO:0000256" key="7">
    <source>
        <dbReference type="SAM" id="MobiDB-lite"/>
    </source>
</evidence>
<dbReference type="InterPro" id="IPR000768">
    <property type="entry name" value="ART"/>
</dbReference>
<comment type="similarity">
    <text evidence="1 6">Belongs to the Arg-specific ADP-ribosyltransferase family.</text>
</comment>
<feature type="compositionally biased region" description="Basic and acidic residues" evidence="7">
    <location>
        <begin position="8"/>
        <end position="18"/>
    </location>
</feature>
<evidence type="ECO:0000256" key="6">
    <source>
        <dbReference type="RuleBase" id="RU361228"/>
    </source>
</evidence>
<feature type="region of interest" description="Disordered" evidence="7">
    <location>
        <begin position="1"/>
        <end position="32"/>
    </location>
</feature>
<dbReference type="SUPFAM" id="SSF56399">
    <property type="entry name" value="ADP-ribosylation"/>
    <property type="match status" value="1"/>
</dbReference>
<evidence type="ECO:0000256" key="3">
    <source>
        <dbReference type="ARBA" id="ARBA00022679"/>
    </source>
</evidence>
<dbReference type="EC" id="2.4.2.31" evidence="6"/>
<dbReference type="AlphaFoldDB" id="A0A7S4QBF0"/>
<sequence length="390" mass="43846">MAGWRGEVAAEARSRRPAEEDEAPRRTSQGVLGLHTWPSRNFKRLVEEREIEHGETEEVLRSFEDEQVSQYADEIESLELDDPDRQKKLCTVYSLACNVYSDVNKALREDDAEAIEKYAPFIKELRDVFLTDHENQVITPFEGTVYRGITFDDPEKALEGYQRDHEFAWPAFSSTSLDSGVADGFGSGLVFEIRCYPPAGTYDDDRPEFAPASISEWSAFGDAEKEVLFPPNVTFRVVNVKHATEENGMSSSVVQCETVEFASVWSMVKGGDVEGVKRPGRLHVLWRVFVRAHRRAWYVTSRASATGSPRRWCQDNPDRVNTEDCQHHLLDEADSDGEEDSDEESDGPQVRSKEVKLGNDDTVFAVLKARGAKRGAGGRRATPHCDCSIS</sequence>
<keyword evidence="3 6" id="KW-0808">Transferase</keyword>
<reference evidence="8" key="1">
    <citation type="submission" date="2021-01" db="EMBL/GenBank/DDBJ databases">
        <authorList>
            <person name="Corre E."/>
            <person name="Pelletier E."/>
            <person name="Niang G."/>
            <person name="Scheremetjew M."/>
            <person name="Finn R."/>
            <person name="Kale V."/>
            <person name="Holt S."/>
            <person name="Cochrane G."/>
            <person name="Meng A."/>
            <person name="Brown T."/>
            <person name="Cohen L."/>
        </authorList>
    </citation>
    <scope>NUCLEOTIDE SEQUENCE</scope>
    <source>
        <strain evidence="8">CCMP3105</strain>
    </source>
</reference>
<keyword evidence="6" id="KW-0520">NAD</keyword>
<name>A0A7S4QBF0_9DINO</name>
<dbReference type="EMBL" id="HBNR01024723">
    <property type="protein sequence ID" value="CAE4576984.1"/>
    <property type="molecule type" value="Transcribed_RNA"/>
</dbReference>
<dbReference type="GO" id="GO:0016779">
    <property type="term" value="F:nucleotidyltransferase activity"/>
    <property type="evidence" value="ECO:0007669"/>
    <property type="project" value="UniProtKB-KW"/>
</dbReference>
<evidence type="ECO:0000313" key="8">
    <source>
        <dbReference type="EMBL" id="CAE4576984.1"/>
    </source>
</evidence>
<feature type="compositionally biased region" description="Acidic residues" evidence="7">
    <location>
        <begin position="332"/>
        <end position="346"/>
    </location>
</feature>
<protein>
    <recommendedName>
        <fullName evidence="6">NAD(P)(+)--arginine ADP-ribosyltransferase</fullName>
        <ecNumber evidence="6">2.4.2.31</ecNumber>
    </recommendedName>
    <alternativeName>
        <fullName evidence="6">Mono(ADP-ribosyl)transferase</fullName>
    </alternativeName>
</protein>
<evidence type="ECO:0000256" key="1">
    <source>
        <dbReference type="ARBA" id="ARBA00009558"/>
    </source>
</evidence>
<dbReference type="Gene3D" id="3.90.176.10">
    <property type="entry name" value="Toxin ADP-ribosyltransferase, Chain A, domain 1"/>
    <property type="match status" value="1"/>
</dbReference>
<evidence type="ECO:0000256" key="2">
    <source>
        <dbReference type="ARBA" id="ARBA00022676"/>
    </source>
</evidence>
<proteinExistence type="inferred from homology"/>
<accession>A0A7S4QBF0</accession>
<evidence type="ECO:0000256" key="4">
    <source>
        <dbReference type="ARBA" id="ARBA00022695"/>
    </source>
</evidence>
<feature type="region of interest" description="Disordered" evidence="7">
    <location>
        <begin position="331"/>
        <end position="357"/>
    </location>
</feature>
<dbReference type="Pfam" id="PF01129">
    <property type="entry name" value="ART"/>
    <property type="match status" value="1"/>
</dbReference>
<dbReference type="PROSITE" id="PS51996">
    <property type="entry name" value="TR_MART"/>
    <property type="match status" value="1"/>
</dbReference>
<keyword evidence="4" id="KW-0548">Nucleotidyltransferase</keyword>
<feature type="region of interest" description="Disordered" evidence="7">
    <location>
        <begin position="371"/>
        <end position="390"/>
    </location>
</feature>
<keyword evidence="6" id="KW-0521">NADP</keyword>
<evidence type="ECO:0000256" key="5">
    <source>
        <dbReference type="ARBA" id="ARBA00047597"/>
    </source>
</evidence>